<keyword evidence="1" id="KW-0732">Signal</keyword>
<organism evidence="2 3">
    <name type="scientific">Roseiconus lacunae</name>
    <dbReference type="NCBI Taxonomy" id="2605694"/>
    <lineage>
        <taxon>Bacteria</taxon>
        <taxon>Pseudomonadati</taxon>
        <taxon>Planctomycetota</taxon>
        <taxon>Planctomycetia</taxon>
        <taxon>Pirellulales</taxon>
        <taxon>Pirellulaceae</taxon>
        <taxon>Roseiconus</taxon>
    </lineage>
</organism>
<evidence type="ECO:0000313" key="3">
    <source>
        <dbReference type="Proteomes" id="UP001239462"/>
    </source>
</evidence>
<protein>
    <submittedName>
        <fullName evidence="2">Uncharacterized protein</fullName>
    </submittedName>
</protein>
<dbReference type="EMBL" id="JASZZN010000003">
    <property type="protein sequence ID" value="MDM4014646.1"/>
    <property type="molecule type" value="Genomic_DNA"/>
</dbReference>
<keyword evidence="3" id="KW-1185">Reference proteome</keyword>
<reference evidence="2 3" key="1">
    <citation type="submission" date="2023-06" db="EMBL/GenBank/DDBJ databases">
        <title>Roseiconus lacunae JC819 isolated from Gulf of Mannar region, Tamil Nadu.</title>
        <authorList>
            <person name="Pk S."/>
            <person name="Ch S."/>
            <person name="Ch V.R."/>
        </authorList>
    </citation>
    <scope>NUCLEOTIDE SEQUENCE [LARGE SCALE GENOMIC DNA]</scope>
    <source>
        <strain evidence="2 3">JC819</strain>
    </source>
</reference>
<name>A0ABT7PDT7_9BACT</name>
<feature type="signal peptide" evidence="1">
    <location>
        <begin position="1"/>
        <end position="21"/>
    </location>
</feature>
<evidence type="ECO:0000313" key="2">
    <source>
        <dbReference type="EMBL" id="MDM4014646.1"/>
    </source>
</evidence>
<gene>
    <name evidence="2" type="ORF">QTN89_04330</name>
</gene>
<evidence type="ECO:0000256" key="1">
    <source>
        <dbReference type="SAM" id="SignalP"/>
    </source>
</evidence>
<dbReference type="Proteomes" id="UP001239462">
    <property type="component" value="Unassembled WGS sequence"/>
</dbReference>
<dbReference type="RefSeq" id="WP_230780692.1">
    <property type="nucleotide sequence ID" value="NZ_JAJMQV010000189.1"/>
</dbReference>
<proteinExistence type="predicted"/>
<comment type="caution">
    <text evidence="2">The sequence shown here is derived from an EMBL/GenBank/DDBJ whole genome shotgun (WGS) entry which is preliminary data.</text>
</comment>
<feature type="chain" id="PRO_5046902674" evidence="1">
    <location>
        <begin position="22"/>
        <end position="302"/>
    </location>
</feature>
<sequence length="302" mass="34783">MSFRRWLCAFVSILLCTVASGQEQDEMQQLWHETYSLLQRREYSLAVNLLENRLDDSEFFRYTKRIQQDLDAIERIKSLSDSVKYAVKKLPPSTPLTILSKDYLFERYETNESGIVLVLNHNGNRQRNEEFTVPLSRLDSATWLQIAESEIAEWSDTEFVIGIFLAFDRYPNVRVARTRLNQAADSGHDVAVWIRRLEEAEQERKQKSHPGSGDPTAKDLLLGKWTVVIKGGRRLVWEFNRGGDGFAYVKDRRFPAKWEEESEGVFRFSNRNGGTAVINVSGNRIFGKLANGVPFRGVRQAN</sequence>
<accession>A0ABT7PDT7</accession>